<dbReference type="InterPro" id="IPR036075">
    <property type="entry name" value="ARMT-1-like_metal-bd_sf"/>
</dbReference>
<dbReference type="FunFam" id="3.40.50.10880:FF:000005">
    <property type="entry name" value="DUF89-domain-containing protein"/>
    <property type="match status" value="1"/>
</dbReference>
<evidence type="ECO:0000256" key="5">
    <source>
        <dbReference type="ARBA" id="ARBA00022723"/>
    </source>
</evidence>
<name>A0A915JL85_ROMCU</name>
<dbReference type="EC" id="2.1.1.-" evidence="10"/>
<dbReference type="PANTHER" id="PTHR12260:SF6">
    <property type="entry name" value="DAMAGE-CONTROL PHOSPHATASE ARMT1"/>
    <property type="match status" value="1"/>
</dbReference>
<evidence type="ECO:0000256" key="1">
    <source>
        <dbReference type="ARBA" id="ARBA00000807"/>
    </source>
</evidence>
<dbReference type="GO" id="GO:0030643">
    <property type="term" value="P:intracellular phosphate ion homeostasis"/>
    <property type="evidence" value="ECO:0007669"/>
    <property type="project" value="UniProtKB-ARBA"/>
</dbReference>
<dbReference type="InterPro" id="IPR002791">
    <property type="entry name" value="ARMT1-like_metal-bd"/>
</dbReference>
<reference evidence="13" key="1">
    <citation type="submission" date="2022-11" db="UniProtKB">
        <authorList>
            <consortium name="WormBaseParasite"/>
        </authorList>
    </citation>
    <scope>IDENTIFICATION</scope>
</reference>
<comment type="cofactor">
    <cofactor evidence="10">
        <name>Mn(2+)</name>
        <dbReference type="ChEBI" id="CHEBI:29035"/>
    </cofactor>
    <cofactor evidence="10">
        <name>Ni(2+)</name>
        <dbReference type="ChEBI" id="CHEBI:49786"/>
    </cofactor>
</comment>
<evidence type="ECO:0000256" key="4">
    <source>
        <dbReference type="ARBA" id="ARBA00022596"/>
    </source>
</evidence>
<protein>
    <recommendedName>
        <fullName evidence="10">Sugar phosphate phosphatase</fullName>
        <ecNumber evidence="10">2.1.1.-</ecNumber>
        <ecNumber evidence="10">3.1.3.-</ecNumber>
    </recommendedName>
</protein>
<keyword evidence="10" id="KW-0808">Transferase</keyword>
<dbReference type="GO" id="GO:0005634">
    <property type="term" value="C:nucleus"/>
    <property type="evidence" value="ECO:0007669"/>
    <property type="project" value="TreeGrafter"/>
</dbReference>
<evidence type="ECO:0000256" key="6">
    <source>
        <dbReference type="ARBA" id="ARBA00022801"/>
    </source>
</evidence>
<comment type="catalytic activity">
    <reaction evidence="9 10">
        <text>beta-D-fructose 6-phosphate = dihydroxyacetone + D-glyceraldehyde 3-phosphate</text>
        <dbReference type="Rhea" id="RHEA:28002"/>
        <dbReference type="ChEBI" id="CHEBI:16016"/>
        <dbReference type="ChEBI" id="CHEBI:57634"/>
        <dbReference type="ChEBI" id="CHEBI:59776"/>
    </reaction>
</comment>
<evidence type="ECO:0000256" key="10">
    <source>
        <dbReference type="RuleBase" id="RU367030"/>
    </source>
</evidence>
<dbReference type="PANTHER" id="PTHR12260">
    <property type="entry name" value="DAMAGE-CONTROL PHOSPHATASE ARMT1"/>
    <property type="match status" value="1"/>
</dbReference>
<keyword evidence="10" id="KW-0489">Methyltransferase</keyword>
<dbReference type="GO" id="GO:0046872">
    <property type="term" value="F:metal ion binding"/>
    <property type="evidence" value="ECO:0007669"/>
    <property type="project" value="UniProtKB-UniRule"/>
</dbReference>
<accession>A0A915JL85</accession>
<keyword evidence="6 10" id="KW-0378">Hydrolase</keyword>
<sequence length="470" mass="54716">LVHCHFKAFDNVTDINSNLSHTFTAKVSSVRELALCCTVFCNLLYLISSSFAYVTIKDRIPIILTKVIDVVGLEDLKSINHHLSELRYRLTTDKPLLDVSGYRKDVSIWNQHLKDYELQHGTENTWFRCPWLLAECYMYRKIVEAFDLSVMMKQFDPFQFQKEESFIGCLEKMAASATYLKKWEDTKEQKSNNDTLDENIFNAFLQISLWGNKFDLSISAGAIIHHVSPLDHAQELHPFILCDDSSKIYEKIRSEKFSNRRLDIILDNAGLELFGDLCLAEYFLKAHLVQEVHFHVKSMPWFVSDVTHDDFTWTLEMLRCNESPILKHYGRLWSERVEKNQFRVMQNDFWTYSSPYRDMKSVAPSLYNDLTKSDLLIFKGDLNYRKLAADLKWPFSTSFREALDGFEPAPLVALRTLKADVVVGISDEISTEAASKDKNWMINGNYAVIQYLEPMSTSLDDRYFRRRPLS</sequence>
<dbReference type="Gene3D" id="3.40.50.10880">
    <property type="entry name" value="Uncharacterised protein PF01937, DUF89, domain 3"/>
    <property type="match status" value="1"/>
</dbReference>
<evidence type="ECO:0000256" key="8">
    <source>
        <dbReference type="ARBA" id="ARBA00045980"/>
    </source>
</evidence>
<comment type="catalytic activity">
    <reaction evidence="2 10">
        <text>beta-D-fructose 1-phosphate + H2O = D-fructose + phosphate</text>
        <dbReference type="Rhea" id="RHEA:35603"/>
        <dbReference type="ChEBI" id="CHEBI:15377"/>
        <dbReference type="ChEBI" id="CHEBI:37721"/>
        <dbReference type="ChEBI" id="CHEBI:43474"/>
        <dbReference type="ChEBI" id="CHEBI:138881"/>
    </reaction>
</comment>
<keyword evidence="12" id="KW-1185">Reference proteome</keyword>
<evidence type="ECO:0000256" key="3">
    <source>
        <dbReference type="ARBA" id="ARBA00009519"/>
    </source>
</evidence>
<evidence type="ECO:0000313" key="12">
    <source>
        <dbReference type="Proteomes" id="UP000887565"/>
    </source>
</evidence>
<dbReference type="GO" id="GO:0016791">
    <property type="term" value="F:phosphatase activity"/>
    <property type="evidence" value="ECO:0007669"/>
    <property type="project" value="TreeGrafter"/>
</dbReference>
<keyword evidence="4" id="KW-0533">Nickel</keyword>
<dbReference type="Gene3D" id="1.20.930.60">
    <property type="match status" value="1"/>
</dbReference>
<evidence type="ECO:0000256" key="9">
    <source>
        <dbReference type="ARBA" id="ARBA00048809"/>
    </source>
</evidence>
<feature type="domain" description="Damage-control phosphatase ARMT1-like metal-binding" evidence="11">
    <location>
        <begin position="55"/>
        <end position="426"/>
    </location>
</feature>
<keyword evidence="5 10" id="KW-0479">Metal-binding</keyword>
<proteinExistence type="inferred from homology"/>
<comment type="catalytic activity">
    <reaction evidence="1 10">
        <text>L-glutamyl-[protein] + S-adenosyl-L-methionine = [protein]-L-glutamate 5-O-methyl ester + S-adenosyl-L-homocysteine</text>
        <dbReference type="Rhea" id="RHEA:24452"/>
        <dbReference type="Rhea" id="RHEA-COMP:10208"/>
        <dbReference type="Rhea" id="RHEA-COMP:10311"/>
        <dbReference type="ChEBI" id="CHEBI:29973"/>
        <dbReference type="ChEBI" id="CHEBI:57856"/>
        <dbReference type="ChEBI" id="CHEBI:59789"/>
        <dbReference type="ChEBI" id="CHEBI:82795"/>
    </reaction>
</comment>
<dbReference type="GO" id="GO:0016462">
    <property type="term" value="F:pyrophosphatase activity"/>
    <property type="evidence" value="ECO:0007669"/>
    <property type="project" value="UniProtKB-ARBA"/>
</dbReference>
<evidence type="ECO:0000259" key="11">
    <source>
        <dbReference type="Pfam" id="PF01937"/>
    </source>
</evidence>
<dbReference type="EC" id="3.1.3.-" evidence="10"/>
<dbReference type="GO" id="GO:0032259">
    <property type="term" value="P:methylation"/>
    <property type="evidence" value="ECO:0007669"/>
    <property type="project" value="UniProtKB-KW"/>
</dbReference>
<dbReference type="Proteomes" id="UP000887565">
    <property type="component" value="Unplaced"/>
</dbReference>
<dbReference type="AlphaFoldDB" id="A0A915JL85"/>
<dbReference type="SUPFAM" id="SSF111321">
    <property type="entry name" value="AF1104-like"/>
    <property type="match status" value="1"/>
</dbReference>
<evidence type="ECO:0000313" key="13">
    <source>
        <dbReference type="WBParaSite" id="nRc.2.0.1.t26954-RA"/>
    </source>
</evidence>
<evidence type="ECO:0000256" key="2">
    <source>
        <dbReference type="ARBA" id="ARBA00001326"/>
    </source>
</evidence>
<dbReference type="GO" id="GO:0051998">
    <property type="term" value="F:protein carboxyl O-methyltransferase activity"/>
    <property type="evidence" value="ECO:0007669"/>
    <property type="project" value="UniProtKB-UniRule"/>
</dbReference>
<dbReference type="OMA" id="IFARQKM"/>
<dbReference type="GO" id="GO:0006974">
    <property type="term" value="P:DNA damage response"/>
    <property type="evidence" value="ECO:0007669"/>
    <property type="project" value="TreeGrafter"/>
</dbReference>
<organism evidence="12 13">
    <name type="scientific">Romanomermis culicivorax</name>
    <name type="common">Nematode worm</name>
    <dbReference type="NCBI Taxonomy" id="13658"/>
    <lineage>
        <taxon>Eukaryota</taxon>
        <taxon>Metazoa</taxon>
        <taxon>Ecdysozoa</taxon>
        <taxon>Nematoda</taxon>
        <taxon>Enoplea</taxon>
        <taxon>Dorylaimia</taxon>
        <taxon>Mermithida</taxon>
        <taxon>Mermithoidea</taxon>
        <taxon>Mermithidae</taxon>
        <taxon>Romanomermis</taxon>
    </lineage>
</organism>
<comment type="similarity">
    <text evidence="3 10">Belongs to the damage-control phosphatase family. Sugar phosphate phosphatase III subfamily.</text>
</comment>
<comment type="function">
    <text evidence="8 10">Metal-dependent phosphatase that shows phosphatase activity against several substrates, including fructose-1-phosphate and fructose-6-phosphate. Its preference for fructose-1-phosphate, a strong glycating agent that causes DNA damage rather than a canonical yeast metabolite, suggests a damage-control function in hexose phosphate metabolism. Has also been shown to have O-methyltransferase activity that methylates glutamate residues of target proteins to form gamma-glutamyl methyl ester residues. Possibly methylates PCNA, suggesting it is involved in the DNA damage response.</text>
</comment>
<dbReference type="InterPro" id="IPR039763">
    <property type="entry name" value="ARMT1"/>
</dbReference>
<comment type="domain">
    <text evidence="10">Subfamily III proteins have a conserved RTxK motif about 40-50 residues from the C-terminus; the threonine may be replaced by serine or cysteine.</text>
</comment>
<keyword evidence="7 10" id="KW-0464">Manganese</keyword>
<evidence type="ECO:0000256" key="7">
    <source>
        <dbReference type="ARBA" id="ARBA00023211"/>
    </source>
</evidence>
<dbReference type="Pfam" id="PF01937">
    <property type="entry name" value="ARMT1-like_dom"/>
    <property type="match status" value="1"/>
</dbReference>
<dbReference type="WBParaSite" id="nRc.2.0.1.t26954-RA">
    <property type="protein sequence ID" value="nRc.2.0.1.t26954-RA"/>
    <property type="gene ID" value="nRc.2.0.1.g26954"/>
</dbReference>